<keyword evidence="2" id="KW-1185">Reference proteome</keyword>
<dbReference type="Proteomes" id="UP000314294">
    <property type="component" value="Unassembled WGS sequence"/>
</dbReference>
<gene>
    <name evidence="1" type="ORF">EYF80_022804</name>
</gene>
<evidence type="ECO:0000313" key="1">
    <source>
        <dbReference type="EMBL" id="TNN67031.1"/>
    </source>
</evidence>
<reference evidence="1 2" key="1">
    <citation type="submission" date="2019-03" db="EMBL/GenBank/DDBJ databases">
        <title>First draft genome of Liparis tanakae, snailfish: a comprehensive survey of snailfish specific genes.</title>
        <authorList>
            <person name="Kim W."/>
            <person name="Song I."/>
            <person name="Jeong J.-H."/>
            <person name="Kim D."/>
            <person name="Kim S."/>
            <person name="Ryu S."/>
            <person name="Song J.Y."/>
            <person name="Lee S.K."/>
        </authorList>
    </citation>
    <scope>NUCLEOTIDE SEQUENCE [LARGE SCALE GENOMIC DNA]</scope>
    <source>
        <tissue evidence="1">Muscle</tissue>
    </source>
</reference>
<evidence type="ECO:0000313" key="2">
    <source>
        <dbReference type="Proteomes" id="UP000314294"/>
    </source>
</evidence>
<accession>A0A4Z2HNB1</accession>
<comment type="caution">
    <text evidence="1">The sequence shown here is derived from an EMBL/GenBank/DDBJ whole genome shotgun (WGS) entry which is preliminary data.</text>
</comment>
<dbReference type="AlphaFoldDB" id="A0A4Z2HNB1"/>
<organism evidence="1 2">
    <name type="scientific">Liparis tanakae</name>
    <name type="common">Tanaka's snailfish</name>
    <dbReference type="NCBI Taxonomy" id="230148"/>
    <lineage>
        <taxon>Eukaryota</taxon>
        <taxon>Metazoa</taxon>
        <taxon>Chordata</taxon>
        <taxon>Craniata</taxon>
        <taxon>Vertebrata</taxon>
        <taxon>Euteleostomi</taxon>
        <taxon>Actinopterygii</taxon>
        <taxon>Neopterygii</taxon>
        <taxon>Teleostei</taxon>
        <taxon>Neoteleostei</taxon>
        <taxon>Acanthomorphata</taxon>
        <taxon>Eupercaria</taxon>
        <taxon>Perciformes</taxon>
        <taxon>Cottioidei</taxon>
        <taxon>Cottales</taxon>
        <taxon>Liparidae</taxon>
        <taxon>Liparis</taxon>
    </lineage>
</organism>
<name>A0A4Z2HNB1_9TELE</name>
<protein>
    <submittedName>
        <fullName evidence="1">Uncharacterized protein</fullName>
    </submittedName>
</protein>
<dbReference type="EMBL" id="SRLO01000211">
    <property type="protein sequence ID" value="TNN67031.1"/>
    <property type="molecule type" value="Genomic_DNA"/>
</dbReference>
<proteinExistence type="predicted"/>
<sequence length="134" mass="14217">MLHLQLLLQGADAPLSRFRVAEARLGAFELKADHETCRMGNGAFPLFTLELCPAMLNPPAFISSPGHHVVSPGDRIEVLAAPGRPASIGCERTLSGGEGLFALKFNGSPLLLVLQPQEQSIPGQGPVSRDTLPI</sequence>